<evidence type="ECO:0000313" key="4">
    <source>
        <dbReference type="EMBL" id="VDD80160.1"/>
    </source>
</evidence>
<organism evidence="4 5">
    <name type="scientific">Mesocestoides corti</name>
    <name type="common">Flatworm</name>
    <dbReference type="NCBI Taxonomy" id="53468"/>
    <lineage>
        <taxon>Eukaryota</taxon>
        <taxon>Metazoa</taxon>
        <taxon>Spiralia</taxon>
        <taxon>Lophotrochozoa</taxon>
        <taxon>Platyhelminthes</taxon>
        <taxon>Cestoda</taxon>
        <taxon>Eucestoda</taxon>
        <taxon>Cyclophyllidea</taxon>
        <taxon>Mesocestoididae</taxon>
        <taxon>Mesocestoides</taxon>
    </lineage>
</organism>
<evidence type="ECO:0000256" key="1">
    <source>
        <dbReference type="ARBA" id="ARBA00022884"/>
    </source>
</evidence>
<dbReference type="InterPro" id="IPR050886">
    <property type="entry name" value="RNA-binding_reg"/>
</dbReference>
<dbReference type="SMART" id="SM00360">
    <property type="entry name" value="RRM"/>
    <property type="match status" value="1"/>
</dbReference>
<gene>
    <name evidence="4" type="ORF">MCOS_LOCUS6163</name>
</gene>
<dbReference type="CDD" id="cd00590">
    <property type="entry name" value="RRM_SF"/>
    <property type="match status" value="1"/>
</dbReference>
<dbReference type="InterPro" id="IPR035979">
    <property type="entry name" value="RBD_domain_sf"/>
</dbReference>
<reference evidence="4 5" key="1">
    <citation type="submission" date="2018-10" db="EMBL/GenBank/DDBJ databases">
        <authorList>
            <consortium name="Pathogen Informatics"/>
        </authorList>
    </citation>
    <scope>NUCLEOTIDE SEQUENCE [LARGE SCALE GENOMIC DNA]</scope>
</reference>
<dbReference type="InterPro" id="IPR000504">
    <property type="entry name" value="RRM_dom"/>
</dbReference>
<dbReference type="Pfam" id="PF00076">
    <property type="entry name" value="RRM_1"/>
    <property type="match status" value="1"/>
</dbReference>
<dbReference type="PANTHER" id="PTHR48024:SF56">
    <property type="entry name" value="HETEROGENEOUS NUCLEAR RIBONUCLEOPROTEIN A0"/>
    <property type="match status" value="1"/>
</dbReference>
<dbReference type="STRING" id="53468.A0A3P6HGI6"/>
<name>A0A3P6HGI6_MESCO</name>
<feature type="domain" description="RRM" evidence="3">
    <location>
        <begin position="1"/>
        <end position="70"/>
    </location>
</feature>
<dbReference type="InterPro" id="IPR012677">
    <property type="entry name" value="Nucleotide-bd_a/b_plait_sf"/>
</dbReference>
<accession>A0A3P6HGI6</accession>
<dbReference type="EMBL" id="UXSR01005239">
    <property type="protein sequence ID" value="VDD80160.1"/>
    <property type="molecule type" value="Genomic_DNA"/>
</dbReference>
<proteinExistence type="predicted"/>
<evidence type="ECO:0000259" key="3">
    <source>
        <dbReference type="PROSITE" id="PS50102"/>
    </source>
</evidence>
<dbReference type="GO" id="GO:0003723">
    <property type="term" value="F:RNA binding"/>
    <property type="evidence" value="ECO:0007669"/>
    <property type="project" value="UniProtKB-UniRule"/>
</dbReference>
<dbReference type="SUPFAM" id="SSF54928">
    <property type="entry name" value="RNA-binding domain, RBD"/>
    <property type="match status" value="1"/>
</dbReference>
<dbReference type="Gene3D" id="3.30.70.330">
    <property type="match status" value="1"/>
</dbReference>
<dbReference type="Proteomes" id="UP000267029">
    <property type="component" value="Unassembled WGS sequence"/>
</dbReference>
<keyword evidence="5" id="KW-1185">Reference proteome</keyword>
<dbReference type="OrthoDB" id="1875751at2759"/>
<dbReference type="PROSITE" id="PS50102">
    <property type="entry name" value="RRM"/>
    <property type="match status" value="1"/>
</dbReference>
<protein>
    <recommendedName>
        <fullName evidence="3">RRM domain-containing protein</fullName>
    </recommendedName>
</protein>
<keyword evidence="1 2" id="KW-0694">RNA-binding</keyword>
<sequence length="78" mass="8407">MGPSATEADLFKYFSTFGAITDVVIIRKPQGQSCCFGFVEFESELAIKDDLVGCSHFIGGNQVKVNMASVRGNRGQKG</sequence>
<dbReference type="AlphaFoldDB" id="A0A3P6HGI6"/>
<evidence type="ECO:0000256" key="2">
    <source>
        <dbReference type="PROSITE-ProRule" id="PRU00176"/>
    </source>
</evidence>
<dbReference type="PANTHER" id="PTHR48024">
    <property type="entry name" value="GEO13361P1-RELATED"/>
    <property type="match status" value="1"/>
</dbReference>
<evidence type="ECO:0000313" key="5">
    <source>
        <dbReference type="Proteomes" id="UP000267029"/>
    </source>
</evidence>